<comment type="caution">
    <text evidence="11">The sequence shown here is derived from an EMBL/GenBank/DDBJ whole genome shotgun (WGS) entry which is preliminary data.</text>
</comment>
<dbReference type="Pfam" id="PF00483">
    <property type="entry name" value="NTP_transferase"/>
    <property type="match status" value="1"/>
</dbReference>
<dbReference type="Gene3D" id="2.160.10.10">
    <property type="entry name" value="Hexapeptide repeat proteins"/>
    <property type="match status" value="1"/>
</dbReference>
<dbReference type="FunFam" id="3.90.550.10:FF:000013">
    <property type="entry name" value="mannose-1-phosphate guanyltransferase beta"/>
    <property type="match status" value="1"/>
</dbReference>
<evidence type="ECO:0000256" key="1">
    <source>
        <dbReference type="ARBA" id="ARBA00004823"/>
    </source>
</evidence>
<organism evidence="11 12">
    <name type="scientific">Phrynocephalus forsythii</name>
    <dbReference type="NCBI Taxonomy" id="171643"/>
    <lineage>
        <taxon>Eukaryota</taxon>
        <taxon>Metazoa</taxon>
        <taxon>Chordata</taxon>
        <taxon>Craniata</taxon>
        <taxon>Vertebrata</taxon>
        <taxon>Euteleostomi</taxon>
        <taxon>Lepidosauria</taxon>
        <taxon>Squamata</taxon>
        <taxon>Bifurcata</taxon>
        <taxon>Unidentata</taxon>
        <taxon>Episquamata</taxon>
        <taxon>Toxicofera</taxon>
        <taxon>Iguania</taxon>
        <taxon>Acrodonta</taxon>
        <taxon>Agamidae</taxon>
        <taxon>Agaminae</taxon>
        <taxon>Phrynocephalus</taxon>
    </lineage>
</organism>
<name>A0A9Q0XIJ1_9SAUR</name>
<dbReference type="EMBL" id="JAPFRF010000011">
    <property type="protein sequence ID" value="KAJ7316639.1"/>
    <property type="molecule type" value="Genomic_DNA"/>
</dbReference>
<evidence type="ECO:0000256" key="6">
    <source>
        <dbReference type="ARBA" id="ARBA00022741"/>
    </source>
</evidence>
<evidence type="ECO:0000259" key="9">
    <source>
        <dbReference type="Pfam" id="PF00483"/>
    </source>
</evidence>
<keyword evidence="6" id="KW-0547">Nucleotide-binding</keyword>
<dbReference type="InterPro" id="IPR056729">
    <property type="entry name" value="GMPPB_C"/>
</dbReference>
<gene>
    <name evidence="11" type="ORF">JRQ81_002801</name>
</gene>
<dbReference type="SUPFAM" id="SSF53448">
    <property type="entry name" value="Nucleotide-diphospho-sugar transferases"/>
    <property type="match status" value="1"/>
</dbReference>
<evidence type="ECO:0000256" key="7">
    <source>
        <dbReference type="ARBA" id="ARBA00023134"/>
    </source>
</evidence>
<dbReference type="InterPro" id="IPR050486">
    <property type="entry name" value="Mannose-1P_guanyltransferase"/>
</dbReference>
<dbReference type="InterPro" id="IPR045233">
    <property type="entry name" value="GMPPB_N"/>
</dbReference>
<keyword evidence="7" id="KW-0342">GTP-binding</keyword>
<keyword evidence="12" id="KW-1185">Reference proteome</keyword>
<dbReference type="EC" id="2.7.7.13" evidence="3"/>
<evidence type="ECO:0000256" key="3">
    <source>
        <dbReference type="ARBA" id="ARBA00012387"/>
    </source>
</evidence>
<dbReference type="GO" id="GO:0009298">
    <property type="term" value="P:GDP-mannose biosynthetic process"/>
    <property type="evidence" value="ECO:0007669"/>
    <property type="project" value="InterPro"/>
</dbReference>
<keyword evidence="5" id="KW-0548">Nucleotidyltransferase</keyword>
<sequence length="510" mass="56496">MAAARVTPLPTWRRRAPRHYQHGGGARHAGRPYFRFSQGASLFLRACVTGQRGVDVSRDERRGGILFEGRGLSSEPPCFSVSLGGNGSSDVSPPPPPTHPGSSWRPDMTQAGRVVSLDRLPRQRGVFERVANGDAVEARLIGLDRERQARMKALILVGGYGTRLRPLTLSIPKPLVDFCNKPILLHQVEALVKAGVTHVILAVSYMSELLEKEMKEQEQRLGIHISLSHEKEPLGTAGPLALARELLTENSEPFFVLNSDVICDFPFTDMVRFHRHHGKEGTIVVTKVEEPSKYGVVVCDADTGCIHRFVEKPQVFVSNKINAGMYILNPSVLERIQLRPTSIEKEIFPVMAEQGQLYAMELQGFWMDIGQPKDFLTGMCMYLQSLRMKQPERLHSGPGFMGNVLVDPTAKIGSNCSIGPNVTIGADVVVEDGVRIKRCTILKGSRIRSHSWLESCIVGWSSFVGQWVRMENVTVLGEDVIVNDELYLNGANVLPHKSIAESVPEPRIIM</sequence>
<dbReference type="Proteomes" id="UP001142489">
    <property type="component" value="Unassembled WGS sequence"/>
</dbReference>
<evidence type="ECO:0000256" key="2">
    <source>
        <dbReference type="ARBA" id="ARBA00007274"/>
    </source>
</evidence>
<comment type="similarity">
    <text evidence="2">Belongs to the transferase hexapeptide repeat family.</text>
</comment>
<proteinExistence type="inferred from homology"/>
<accession>A0A9Q0XIJ1</accession>
<dbReference type="AlphaFoldDB" id="A0A9Q0XIJ1"/>
<evidence type="ECO:0000259" key="10">
    <source>
        <dbReference type="Pfam" id="PF25087"/>
    </source>
</evidence>
<dbReference type="FunFam" id="2.160.10.10:FF:000018">
    <property type="entry name" value="Mannose-1-phosphate guanyltransferase beta"/>
    <property type="match status" value="1"/>
</dbReference>
<protein>
    <recommendedName>
        <fullName evidence="3">mannose-1-phosphate guanylyltransferase</fullName>
        <ecNumber evidence="3">2.7.7.13</ecNumber>
    </recommendedName>
</protein>
<evidence type="ECO:0000256" key="4">
    <source>
        <dbReference type="ARBA" id="ARBA00022679"/>
    </source>
</evidence>
<dbReference type="CDD" id="cd06425">
    <property type="entry name" value="M1P_guanylylT_B_like_N"/>
    <property type="match status" value="1"/>
</dbReference>
<evidence type="ECO:0000256" key="5">
    <source>
        <dbReference type="ARBA" id="ARBA00022695"/>
    </source>
</evidence>
<dbReference type="InterPro" id="IPR029044">
    <property type="entry name" value="Nucleotide-diphossugar_trans"/>
</dbReference>
<dbReference type="Pfam" id="PF25087">
    <property type="entry name" value="GMPPB_C"/>
    <property type="match status" value="1"/>
</dbReference>
<feature type="domain" description="Nucleotidyl transferase" evidence="9">
    <location>
        <begin position="152"/>
        <end position="383"/>
    </location>
</feature>
<dbReference type="Gene3D" id="3.90.550.10">
    <property type="entry name" value="Spore Coat Polysaccharide Biosynthesis Protein SpsA, Chain A"/>
    <property type="match status" value="1"/>
</dbReference>
<evidence type="ECO:0000313" key="11">
    <source>
        <dbReference type="EMBL" id="KAJ7316639.1"/>
    </source>
</evidence>
<feature type="region of interest" description="Disordered" evidence="8">
    <location>
        <begin position="1"/>
        <end position="27"/>
    </location>
</feature>
<feature type="compositionally biased region" description="Basic residues" evidence="8">
    <location>
        <begin position="12"/>
        <end position="21"/>
    </location>
</feature>
<dbReference type="GO" id="GO:0004475">
    <property type="term" value="F:mannose-1-phosphate guanylyltransferase (GTP) activity"/>
    <property type="evidence" value="ECO:0007669"/>
    <property type="project" value="UniProtKB-EC"/>
</dbReference>
<feature type="region of interest" description="Disordered" evidence="8">
    <location>
        <begin position="77"/>
        <end position="108"/>
    </location>
</feature>
<dbReference type="InterPro" id="IPR018357">
    <property type="entry name" value="Hexapep_transf_CS"/>
</dbReference>
<keyword evidence="4" id="KW-0808">Transferase</keyword>
<dbReference type="PANTHER" id="PTHR22572">
    <property type="entry name" value="SUGAR-1-PHOSPHATE GUANYL TRANSFERASE"/>
    <property type="match status" value="1"/>
</dbReference>
<comment type="pathway">
    <text evidence="1">Nucleotide-sugar biosynthesis; GDP-alpha-D-mannose biosynthesis; GDP-alpha-D-mannose from alpha-D-mannose 1-phosphate (GTP route): step 1/1.</text>
</comment>
<reference evidence="11" key="1">
    <citation type="journal article" date="2023" name="DNA Res.">
        <title>Chromosome-level genome assembly of Phrynocephalus forsythii using third-generation DNA sequencing and Hi-C analysis.</title>
        <authorList>
            <person name="Qi Y."/>
            <person name="Zhao W."/>
            <person name="Zhao Y."/>
            <person name="Niu C."/>
            <person name="Cao S."/>
            <person name="Zhang Y."/>
        </authorList>
    </citation>
    <scope>NUCLEOTIDE SEQUENCE</scope>
    <source>
        <tissue evidence="11">Muscle</tissue>
    </source>
</reference>
<dbReference type="PROSITE" id="PS00101">
    <property type="entry name" value="HEXAPEP_TRANSFERASES"/>
    <property type="match status" value="1"/>
</dbReference>
<dbReference type="GO" id="GO:0005525">
    <property type="term" value="F:GTP binding"/>
    <property type="evidence" value="ECO:0007669"/>
    <property type="project" value="UniProtKB-KW"/>
</dbReference>
<dbReference type="InterPro" id="IPR005835">
    <property type="entry name" value="NTP_transferase_dom"/>
</dbReference>
<evidence type="ECO:0000313" key="12">
    <source>
        <dbReference type="Proteomes" id="UP001142489"/>
    </source>
</evidence>
<evidence type="ECO:0000256" key="8">
    <source>
        <dbReference type="SAM" id="MobiDB-lite"/>
    </source>
</evidence>
<dbReference type="OrthoDB" id="1733332at2759"/>
<feature type="domain" description="Mannose-1-phosphate guanyltransferase C-terminal" evidence="10">
    <location>
        <begin position="401"/>
        <end position="509"/>
    </location>
</feature>